<proteinExistence type="predicted"/>
<evidence type="ECO:0000313" key="2">
    <source>
        <dbReference type="Proteomes" id="UP000002630"/>
    </source>
</evidence>
<reference evidence="1 2" key="1">
    <citation type="journal article" date="2010" name="Nature">
        <title>The Ectocarpus genome and the independent evolution of multicellularity in brown algae.</title>
        <authorList>
            <person name="Cock J.M."/>
            <person name="Sterck L."/>
            <person name="Rouze P."/>
            <person name="Scornet D."/>
            <person name="Allen A.E."/>
            <person name="Amoutzias G."/>
            <person name="Anthouard V."/>
            <person name="Artiguenave F."/>
            <person name="Aury J.M."/>
            <person name="Badger J.H."/>
            <person name="Beszteri B."/>
            <person name="Billiau K."/>
            <person name="Bonnet E."/>
            <person name="Bothwell J.H."/>
            <person name="Bowler C."/>
            <person name="Boyen C."/>
            <person name="Brownlee C."/>
            <person name="Carrano C.J."/>
            <person name="Charrier B."/>
            <person name="Cho G.Y."/>
            <person name="Coelho S.M."/>
            <person name="Collen J."/>
            <person name="Corre E."/>
            <person name="Da Silva C."/>
            <person name="Delage L."/>
            <person name="Delaroque N."/>
            <person name="Dittami S.M."/>
            <person name="Doulbeau S."/>
            <person name="Elias M."/>
            <person name="Farnham G."/>
            <person name="Gachon C.M."/>
            <person name="Gschloessl B."/>
            <person name="Heesch S."/>
            <person name="Jabbari K."/>
            <person name="Jubin C."/>
            <person name="Kawai H."/>
            <person name="Kimura K."/>
            <person name="Kloareg B."/>
            <person name="Kupper F.C."/>
            <person name="Lang D."/>
            <person name="Le Bail A."/>
            <person name="Leblanc C."/>
            <person name="Lerouge P."/>
            <person name="Lohr M."/>
            <person name="Lopez P.J."/>
            <person name="Martens C."/>
            <person name="Maumus F."/>
            <person name="Michel G."/>
            <person name="Miranda-Saavedra D."/>
            <person name="Morales J."/>
            <person name="Moreau H."/>
            <person name="Motomura T."/>
            <person name="Nagasato C."/>
            <person name="Napoli C.A."/>
            <person name="Nelson D.R."/>
            <person name="Nyvall-Collen P."/>
            <person name="Peters A.F."/>
            <person name="Pommier C."/>
            <person name="Potin P."/>
            <person name="Poulain J."/>
            <person name="Quesneville H."/>
            <person name="Read B."/>
            <person name="Rensing S.A."/>
            <person name="Ritter A."/>
            <person name="Rousvoal S."/>
            <person name="Samanta M."/>
            <person name="Samson G."/>
            <person name="Schroeder D.C."/>
            <person name="Segurens B."/>
            <person name="Strittmatter M."/>
            <person name="Tonon T."/>
            <person name="Tregear J.W."/>
            <person name="Valentin K."/>
            <person name="von Dassow P."/>
            <person name="Yamagishi T."/>
            <person name="Van de Peer Y."/>
            <person name="Wincker P."/>
        </authorList>
    </citation>
    <scope>NUCLEOTIDE SEQUENCE [LARGE SCALE GENOMIC DNA]</scope>
    <source>
        <strain evidence="2">Ec32 / CCAP1310/4</strain>
    </source>
</reference>
<dbReference type="InParanoid" id="D8LGL3"/>
<dbReference type="Proteomes" id="UP000002630">
    <property type="component" value="Linkage Group LG04"/>
</dbReference>
<dbReference type="AlphaFoldDB" id="D8LGL3"/>
<sequence length="53" mass="6035">MGDAAPVSRWAQRKQQREMMYATSSDAIQGVFRKKQKEAKNMVCQKCLQVGES</sequence>
<dbReference type="OrthoDB" id="437973at2759"/>
<evidence type="ECO:0000313" key="1">
    <source>
        <dbReference type="EMBL" id="CBN75755.1"/>
    </source>
</evidence>
<keyword evidence="2" id="KW-1185">Reference proteome</keyword>
<organism evidence="1 2">
    <name type="scientific">Ectocarpus siliculosus</name>
    <name type="common">Brown alga</name>
    <name type="synonym">Conferva siliculosa</name>
    <dbReference type="NCBI Taxonomy" id="2880"/>
    <lineage>
        <taxon>Eukaryota</taxon>
        <taxon>Sar</taxon>
        <taxon>Stramenopiles</taxon>
        <taxon>Ochrophyta</taxon>
        <taxon>PX clade</taxon>
        <taxon>Phaeophyceae</taxon>
        <taxon>Ectocarpales</taxon>
        <taxon>Ectocarpaceae</taxon>
        <taxon>Ectocarpus</taxon>
    </lineage>
</organism>
<name>D8LGL3_ECTSI</name>
<dbReference type="EMBL" id="FN648244">
    <property type="protein sequence ID" value="CBN75755.1"/>
    <property type="molecule type" value="Genomic_DNA"/>
</dbReference>
<dbReference type="EMBL" id="FN649729">
    <property type="protein sequence ID" value="CBN75755.1"/>
    <property type="molecule type" value="Genomic_DNA"/>
</dbReference>
<gene>
    <name evidence="1" type="ORF">Esi_0174_0009</name>
</gene>
<accession>D8LGL3</accession>
<protein>
    <submittedName>
        <fullName evidence="1">Uncharacterized protein</fullName>
    </submittedName>
</protein>